<gene>
    <name evidence="2" type="ORF">Cgig2_002341</name>
</gene>
<accession>A0A9Q1JYW9</accession>
<dbReference type="Gene3D" id="3.90.550.50">
    <property type="match status" value="1"/>
</dbReference>
<name>A0A9Q1JYW9_9CARY</name>
<protein>
    <submittedName>
        <fullName evidence="2">Uncharacterized protein</fullName>
    </submittedName>
</protein>
<organism evidence="2 3">
    <name type="scientific">Carnegiea gigantea</name>
    <dbReference type="NCBI Taxonomy" id="171969"/>
    <lineage>
        <taxon>Eukaryota</taxon>
        <taxon>Viridiplantae</taxon>
        <taxon>Streptophyta</taxon>
        <taxon>Embryophyta</taxon>
        <taxon>Tracheophyta</taxon>
        <taxon>Spermatophyta</taxon>
        <taxon>Magnoliopsida</taxon>
        <taxon>eudicotyledons</taxon>
        <taxon>Gunneridae</taxon>
        <taxon>Pentapetalae</taxon>
        <taxon>Caryophyllales</taxon>
        <taxon>Cactineae</taxon>
        <taxon>Cactaceae</taxon>
        <taxon>Cactoideae</taxon>
        <taxon>Echinocereeae</taxon>
        <taxon>Carnegiea</taxon>
    </lineage>
</organism>
<dbReference type="Pfam" id="PF04646">
    <property type="entry name" value="DUF604"/>
    <property type="match status" value="1"/>
</dbReference>
<dbReference type="FunFam" id="3.90.550.50:FF:000006">
    <property type="entry name" value="Fringe-related protein-like"/>
    <property type="match status" value="1"/>
</dbReference>
<keyword evidence="3" id="KW-1185">Reference proteome</keyword>
<evidence type="ECO:0000313" key="2">
    <source>
        <dbReference type="EMBL" id="KAJ8433670.1"/>
    </source>
</evidence>
<dbReference type="InterPro" id="IPR006740">
    <property type="entry name" value="DUF604"/>
</dbReference>
<dbReference type="OrthoDB" id="421979at2759"/>
<keyword evidence="1" id="KW-0812">Transmembrane</keyword>
<dbReference type="PANTHER" id="PTHR10811">
    <property type="entry name" value="FRINGE-RELATED"/>
    <property type="match status" value="1"/>
</dbReference>
<reference evidence="2" key="1">
    <citation type="submission" date="2022-04" db="EMBL/GenBank/DDBJ databases">
        <title>Carnegiea gigantea Genome sequencing and assembly v2.</title>
        <authorList>
            <person name="Copetti D."/>
            <person name="Sanderson M.J."/>
            <person name="Burquez A."/>
            <person name="Wojciechowski M.F."/>
        </authorList>
    </citation>
    <scope>NUCLEOTIDE SEQUENCE</scope>
    <source>
        <strain evidence="2">SGP5-SGP5p</strain>
        <tissue evidence="2">Aerial part</tissue>
    </source>
</reference>
<comment type="caution">
    <text evidence="2">The sequence shown here is derived from an EMBL/GenBank/DDBJ whole genome shotgun (WGS) entry which is preliminary data.</text>
</comment>
<evidence type="ECO:0000256" key="1">
    <source>
        <dbReference type="SAM" id="Phobius"/>
    </source>
</evidence>
<dbReference type="Proteomes" id="UP001153076">
    <property type="component" value="Unassembled WGS sequence"/>
</dbReference>
<proteinExistence type="predicted"/>
<dbReference type="AlphaFoldDB" id="A0A9Q1JYW9"/>
<keyword evidence="1" id="KW-0472">Membrane</keyword>
<evidence type="ECO:0000313" key="3">
    <source>
        <dbReference type="Proteomes" id="UP001153076"/>
    </source>
</evidence>
<sequence>MKPNPNSPSDNHSLSSLQKPMISRLAFSLLFFIFLFLINLGFLYFFTSIRPSPCPSPCTYNPLPTHLSEPEPKPVSEETGLRHVVFGIGSSRKHLARRRHFIRIWWRPNSTRGFIFLDHPVNLSEPTHLPELKVSDDTSQFGYSDDAWRRATLRMTRIVLELVRMRLEDVRWFVMGDDDTMFYPDNLLRVLKKYDHTRMYYIGSNSETHFQNIRFSNGMAFGGGGFAISYPLAKAMEKMLDGCIQRYPDMIGLDDRIHACMSELGVPLTREPGFHQLDVYGNLFGLLAAHPVTPLVSIHHLEKVHPIFPSMNRLRAFIWLSFPAKVDSAGLMQQSICYDPPRNWTVSVSWGYAVQIIRGWIPAHEMERPARTFYNWKRTNDPAGFSINTRPWSKHPCEEPYVYFLSNVVMNIATNVSWSEYIIHRQNHTWCSWKVESPQKIFRVEVYKKPNPHKWDETWLPDDGFLISIAVSNELVDFIGRIKYQNGGTSHEVSADSVYRTAKVLNSSNSTLPKYNFP</sequence>
<dbReference type="EMBL" id="JAKOGI010000524">
    <property type="protein sequence ID" value="KAJ8433670.1"/>
    <property type="molecule type" value="Genomic_DNA"/>
</dbReference>
<keyword evidence="1" id="KW-1133">Transmembrane helix</keyword>
<feature type="transmembrane region" description="Helical" evidence="1">
    <location>
        <begin position="21"/>
        <end position="46"/>
    </location>
</feature>